<evidence type="ECO:0000313" key="3">
    <source>
        <dbReference type="Proteomes" id="UP000003980"/>
    </source>
</evidence>
<dbReference type="Pfam" id="PF14210">
    <property type="entry name" value="DUF4322"/>
    <property type="match status" value="1"/>
</dbReference>
<dbReference type="EMBL" id="JH597761">
    <property type="protein sequence ID" value="EHP69772.1"/>
    <property type="molecule type" value="Genomic_DNA"/>
</dbReference>
<gene>
    <name evidence="2" type="ORF">MetMK1DRAFT_00002740</name>
</gene>
<dbReference type="STRING" id="671065.MetMK1DRAFT_00002740"/>
<dbReference type="PANTHER" id="PTHR33252">
    <property type="entry name" value="THIRD ORF IN TRANSPOSON ISC1160"/>
    <property type="match status" value="1"/>
</dbReference>
<feature type="domain" description="DUF4322" evidence="1">
    <location>
        <begin position="2"/>
        <end position="67"/>
    </location>
</feature>
<dbReference type="eggNOG" id="arCOG03902">
    <property type="taxonomic scope" value="Archaea"/>
</dbReference>
<sequence length="131" mass="14808">MVTPVLPHQNNLQQIGYKLLSVLNFKGKKGEEVARTLISACLWNDSVENKSRAYGVSPQTVRNYVEEQGVEVVEKLLEQVRKMSLETLKGVREIDLSIDWTTKTWYGRPVEGLGEFGGGKLLELRNCDDKV</sequence>
<keyword evidence="3" id="KW-1185">Reference proteome</keyword>
<evidence type="ECO:0000313" key="2">
    <source>
        <dbReference type="EMBL" id="EHP69772.1"/>
    </source>
</evidence>
<dbReference type="HOGENOM" id="CLU_113529_0_1_2"/>
<dbReference type="Proteomes" id="UP000003980">
    <property type="component" value="Unassembled WGS sequence"/>
</dbReference>
<accession>H2C4A7</accession>
<evidence type="ECO:0000259" key="1">
    <source>
        <dbReference type="Pfam" id="PF14210"/>
    </source>
</evidence>
<dbReference type="AlphaFoldDB" id="H2C4A7"/>
<name>H2C4A7_9CREN</name>
<protein>
    <recommendedName>
        <fullName evidence="1">DUF4322 domain-containing protein</fullName>
    </recommendedName>
</protein>
<proteinExistence type="predicted"/>
<organism evidence="2 3">
    <name type="scientific">Metallosphaera yellowstonensis MK1</name>
    <dbReference type="NCBI Taxonomy" id="671065"/>
    <lineage>
        <taxon>Archaea</taxon>
        <taxon>Thermoproteota</taxon>
        <taxon>Thermoprotei</taxon>
        <taxon>Sulfolobales</taxon>
        <taxon>Sulfolobaceae</taxon>
        <taxon>Metallosphaera</taxon>
    </lineage>
</organism>
<reference evidence="2 3" key="1">
    <citation type="submission" date="2012-01" db="EMBL/GenBank/DDBJ databases">
        <title>Improved High-Quality Draft sequence of Metallosphaera yellowstonensis MK1.</title>
        <authorList>
            <consortium name="US DOE Joint Genome Institute"/>
            <person name="Lucas S."/>
            <person name="Han J."/>
            <person name="Cheng J.-F."/>
            <person name="Goodwin L."/>
            <person name="Pitluck S."/>
            <person name="Peters L."/>
            <person name="Teshima H."/>
            <person name="Detter J.C."/>
            <person name="Han C."/>
            <person name="Tapia R."/>
            <person name="Land M."/>
            <person name="Hauser L."/>
            <person name="Kyrpides N."/>
            <person name="Kozubal M."/>
            <person name="Macur R.E."/>
            <person name="Jay Z."/>
            <person name="Inskeep W."/>
            <person name="Woyke T."/>
        </authorList>
    </citation>
    <scope>NUCLEOTIDE SEQUENCE [LARGE SCALE GENOMIC DNA]</scope>
    <source>
        <strain evidence="2 3">MK1</strain>
    </source>
</reference>
<dbReference type="PANTHER" id="PTHR33252:SF2">
    <property type="entry name" value="TRANSPOSASE IS4-LIKE DOMAIN-CONTAINING PROTEIN"/>
    <property type="match status" value="1"/>
</dbReference>
<dbReference type="InterPro" id="IPR025471">
    <property type="entry name" value="DUF4322"/>
</dbReference>